<accession>A0ABW2NS34</accession>
<sequence length="89" mass="9477">MKDVLLFASFLAPFVTGLVELAKRTITIRKKYIPLFSFFTGISAGLLGFPFANMGAEMRIWSGAIAGLAATGLYEVGKAGRKSGKSPGF</sequence>
<dbReference type="Pfam" id="PF06946">
    <property type="entry name" value="Phage_holin_5_1"/>
    <property type="match status" value="1"/>
</dbReference>
<keyword evidence="1" id="KW-0812">Transmembrane</keyword>
<dbReference type="Proteomes" id="UP001596549">
    <property type="component" value="Unassembled WGS sequence"/>
</dbReference>
<keyword evidence="3" id="KW-1185">Reference proteome</keyword>
<comment type="caution">
    <text evidence="2">The sequence shown here is derived from an EMBL/GenBank/DDBJ whole genome shotgun (WGS) entry which is preliminary data.</text>
</comment>
<evidence type="ECO:0000313" key="3">
    <source>
        <dbReference type="Proteomes" id="UP001596549"/>
    </source>
</evidence>
<organism evidence="2 3">
    <name type="scientific">Fictibacillus iocasae</name>
    <dbReference type="NCBI Taxonomy" id="2715437"/>
    <lineage>
        <taxon>Bacteria</taxon>
        <taxon>Bacillati</taxon>
        <taxon>Bacillota</taxon>
        <taxon>Bacilli</taxon>
        <taxon>Bacillales</taxon>
        <taxon>Fictibacillaceae</taxon>
        <taxon>Fictibacillus</taxon>
    </lineage>
</organism>
<gene>
    <name evidence="2" type="ORF">ACFQPF_16700</name>
</gene>
<dbReference type="EMBL" id="JBHTCP010000051">
    <property type="protein sequence ID" value="MFC7373281.1"/>
    <property type="molecule type" value="Genomic_DNA"/>
</dbReference>
<name>A0ABW2NS34_9BACL</name>
<evidence type="ECO:0000256" key="1">
    <source>
        <dbReference type="SAM" id="Phobius"/>
    </source>
</evidence>
<keyword evidence="1" id="KW-0472">Membrane</keyword>
<dbReference type="InterPro" id="IPR009708">
    <property type="entry name" value="Phage_A118_holin/antiholin"/>
</dbReference>
<feature type="transmembrane region" description="Helical" evidence="1">
    <location>
        <begin position="32"/>
        <end position="52"/>
    </location>
</feature>
<protein>
    <submittedName>
        <fullName evidence="2">Holin</fullName>
    </submittedName>
</protein>
<dbReference type="RefSeq" id="WP_379751058.1">
    <property type="nucleotide sequence ID" value="NZ_JBHTCP010000051.1"/>
</dbReference>
<proteinExistence type="predicted"/>
<evidence type="ECO:0000313" key="2">
    <source>
        <dbReference type="EMBL" id="MFC7373281.1"/>
    </source>
</evidence>
<reference evidence="3" key="1">
    <citation type="journal article" date="2019" name="Int. J. Syst. Evol. Microbiol.">
        <title>The Global Catalogue of Microorganisms (GCM) 10K type strain sequencing project: providing services to taxonomists for standard genome sequencing and annotation.</title>
        <authorList>
            <consortium name="The Broad Institute Genomics Platform"/>
            <consortium name="The Broad Institute Genome Sequencing Center for Infectious Disease"/>
            <person name="Wu L."/>
            <person name="Ma J."/>
        </authorList>
    </citation>
    <scope>NUCLEOTIDE SEQUENCE [LARGE SCALE GENOMIC DNA]</scope>
    <source>
        <strain evidence="3">NBRC 106396</strain>
    </source>
</reference>
<keyword evidence="1" id="KW-1133">Transmembrane helix</keyword>